<evidence type="ECO:0000256" key="3">
    <source>
        <dbReference type="ARBA" id="ARBA00022729"/>
    </source>
</evidence>
<protein>
    <submittedName>
        <fullName evidence="6">LacI family transcriptional regulator</fullName>
    </submittedName>
</protein>
<dbReference type="Gene3D" id="3.40.50.2300">
    <property type="match status" value="2"/>
</dbReference>
<comment type="similarity">
    <text evidence="2">Belongs to the bacterial solute-binding protein 2 family.</text>
</comment>
<gene>
    <name evidence="6" type="ORF">DEF24_25765</name>
</gene>
<dbReference type="SUPFAM" id="SSF53822">
    <property type="entry name" value="Periplasmic binding protein-like I"/>
    <property type="match status" value="1"/>
</dbReference>
<feature type="signal peptide" evidence="4">
    <location>
        <begin position="1"/>
        <end position="27"/>
    </location>
</feature>
<comment type="caution">
    <text evidence="6">The sequence shown here is derived from an EMBL/GenBank/DDBJ whole genome shotgun (WGS) entry which is preliminary data.</text>
</comment>
<feature type="domain" description="Periplasmic binding protein" evidence="5">
    <location>
        <begin position="34"/>
        <end position="291"/>
    </location>
</feature>
<keyword evidence="7" id="KW-1185">Reference proteome</keyword>
<sequence>MFSGLRRTRVRIAVAATLLLTAGCGTADHGDQVAAVIKGLDNPFFLSMADGIRSAADGRVAVQAAQSTSDTTGQADKLAAVAVQDYGCYIINPISGTNLVQSLSTLARDGKPVVNIDSPVNAEAAELSGAEITTYVGTDNVAAGRTAGEHMADLAGDGAPVALVGGTAGDVTSAARLQGFQEAAEGRLDVVQTVAVQDWSRSDALTRAEEILRANPGLAGFFVANDDMGLGVARAVANAGRTGEVAVVSVDGTEDGLAGVRRGDLAATVAQYPYTIGEMGMEACAAAIAGHELPRTVDAPVALVTGANVADAEAAAPRPFEPYHDPFAELLGRTGGGS</sequence>
<organism evidence="6 7">
    <name type="scientific">Marinitenerispora sediminis</name>
    <dbReference type="NCBI Taxonomy" id="1931232"/>
    <lineage>
        <taxon>Bacteria</taxon>
        <taxon>Bacillati</taxon>
        <taxon>Actinomycetota</taxon>
        <taxon>Actinomycetes</taxon>
        <taxon>Streptosporangiales</taxon>
        <taxon>Nocardiopsidaceae</taxon>
        <taxon>Marinitenerispora</taxon>
    </lineage>
</organism>
<dbReference type="PANTHER" id="PTHR46847">
    <property type="entry name" value="D-ALLOSE-BINDING PERIPLASMIC PROTEIN-RELATED"/>
    <property type="match status" value="1"/>
</dbReference>
<feature type="chain" id="PRO_5016603559" evidence="4">
    <location>
        <begin position="28"/>
        <end position="338"/>
    </location>
</feature>
<evidence type="ECO:0000256" key="2">
    <source>
        <dbReference type="ARBA" id="ARBA00007639"/>
    </source>
</evidence>
<dbReference type="GO" id="GO:0030313">
    <property type="term" value="C:cell envelope"/>
    <property type="evidence" value="ECO:0007669"/>
    <property type="project" value="UniProtKB-SubCell"/>
</dbReference>
<dbReference type="GO" id="GO:0030246">
    <property type="term" value="F:carbohydrate binding"/>
    <property type="evidence" value="ECO:0007669"/>
    <property type="project" value="UniProtKB-ARBA"/>
</dbReference>
<accession>A0A368SYG7</accession>
<dbReference type="PROSITE" id="PS51257">
    <property type="entry name" value="PROKAR_LIPOPROTEIN"/>
    <property type="match status" value="1"/>
</dbReference>
<dbReference type="AlphaFoldDB" id="A0A368SYG7"/>
<dbReference type="EMBL" id="QEIN01000358">
    <property type="protein sequence ID" value="RCV48946.1"/>
    <property type="molecule type" value="Genomic_DNA"/>
</dbReference>
<evidence type="ECO:0000256" key="1">
    <source>
        <dbReference type="ARBA" id="ARBA00004196"/>
    </source>
</evidence>
<reference evidence="6 7" key="1">
    <citation type="submission" date="2018-04" db="EMBL/GenBank/DDBJ databases">
        <title>Novel actinobacteria from marine sediment.</title>
        <authorList>
            <person name="Ng Z.Y."/>
            <person name="Tan G.Y.A."/>
        </authorList>
    </citation>
    <scope>NUCLEOTIDE SEQUENCE [LARGE SCALE GENOMIC DNA]</scope>
    <source>
        <strain evidence="6 7">TPS81</strain>
    </source>
</reference>
<dbReference type="InterPro" id="IPR025997">
    <property type="entry name" value="SBP_2_dom"/>
</dbReference>
<dbReference type="OrthoDB" id="9808136at2"/>
<dbReference type="PANTHER" id="PTHR46847:SF1">
    <property type="entry name" value="D-ALLOSE-BINDING PERIPLASMIC PROTEIN-RELATED"/>
    <property type="match status" value="1"/>
</dbReference>
<dbReference type="Proteomes" id="UP000253318">
    <property type="component" value="Unassembled WGS sequence"/>
</dbReference>
<name>A0A368SYG7_9ACTN</name>
<evidence type="ECO:0000313" key="7">
    <source>
        <dbReference type="Proteomes" id="UP000253318"/>
    </source>
</evidence>
<keyword evidence="3 4" id="KW-0732">Signal</keyword>
<dbReference type="RefSeq" id="WP_114399586.1">
    <property type="nucleotide sequence ID" value="NZ_QEIM01000137.1"/>
</dbReference>
<evidence type="ECO:0000259" key="5">
    <source>
        <dbReference type="Pfam" id="PF13407"/>
    </source>
</evidence>
<proteinExistence type="inferred from homology"/>
<dbReference type="Pfam" id="PF13407">
    <property type="entry name" value="Peripla_BP_4"/>
    <property type="match status" value="1"/>
</dbReference>
<dbReference type="InterPro" id="IPR028082">
    <property type="entry name" value="Peripla_BP_I"/>
</dbReference>
<comment type="subcellular location">
    <subcellularLocation>
        <location evidence="1">Cell envelope</location>
    </subcellularLocation>
</comment>
<evidence type="ECO:0000256" key="4">
    <source>
        <dbReference type="SAM" id="SignalP"/>
    </source>
</evidence>
<evidence type="ECO:0000313" key="6">
    <source>
        <dbReference type="EMBL" id="RCV48946.1"/>
    </source>
</evidence>